<dbReference type="AlphaFoldDB" id="A0AAX3M9R4"/>
<dbReference type="RefSeq" id="WP_273616339.1">
    <property type="nucleotide sequence ID" value="NZ_CP117416.1"/>
</dbReference>
<dbReference type="KEGG" id="pka:PQ456_16345"/>
<sequence>MMKKETTFNEIVRKVRKDTFGKGPERIHTTFVDNMAITKMWGNFTPTEKFIALTPEGKEMVHRARTQMVQGLYDQHVPDGMEELCGSKLQHLFTDIKVEDDFAISVFVFEKNIEQG</sequence>
<evidence type="ECO:0000259" key="1">
    <source>
        <dbReference type="Pfam" id="PF10057"/>
    </source>
</evidence>
<dbReference type="Pfam" id="PF10057">
    <property type="entry name" value="MpsC"/>
    <property type="match status" value="1"/>
</dbReference>
<organism evidence="2 3">
    <name type="scientific">Paenibacillus kyungheensis</name>
    <dbReference type="NCBI Taxonomy" id="1452732"/>
    <lineage>
        <taxon>Bacteria</taxon>
        <taxon>Bacillati</taxon>
        <taxon>Bacillota</taxon>
        <taxon>Bacilli</taxon>
        <taxon>Bacillales</taxon>
        <taxon>Paenibacillaceae</taxon>
        <taxon>Paenibacillus</taxon>
    </lineage>
</organism>
<protein>
    <submittedName>
        <fullName evidence="2">DUF2294 domain-containing protein</fullName>
    </submittedName>
</protein>
<evidence type="ECO:0000313" key="2">
    <source>
        <dbReference type="EMBL" id="WCT58184.1"/>
    </source>
</evidence>
<reference evidence="2 3" key="1">
    <citation type="submission" date="2023-02" db="EMBL/GenBank/DDBJ databases">
        <title>Genome sequence of Paenibacillus kyungheensis KACC 18744.</title>
        <authorList>
            <person name="Kim S."/>
            <person name="Heo J."/>
            <person name="Kwon S.-W."/>
        </authorList>
    </citation>
    <scope>NUCLEOTIDE SEQUENCE [LARGE SCALE GENOMIC DNA]</scope>
    <source>
        <strain evidence="2 3">KACC 18744</strain>
    </source>
</reference>
<dbReference type="EMBL" id="CP117416">
    <property type="protein sequence ID" value="WCT58184.1"/>
    <property type="molecule type" value="Genomic_DNA"/>
</dbReference>
<accession>A0AAX3M9R4</accession>
<dbReference type="Proteomes" id="UP001220509">
    <property type="component" value="Chromosome"/>
</dbReference>
<proteinExistence type="predicted"/>
<name>A0AAX3M9R4_9BACL</name>
<dbReference type="InterPro" id="IPR018745">
    <property type="entry name" value="MpsC"/>
</dbReference>
<feature type="domain" description="Na+-translocating membrane potential-generating system MpsC" evidence="1">
    <location>
        <begin position="3"/>
        <end position="111"/>
    </location>
</feature>
<evidence type="ECO:0000313" key="3">
    <source>
        <dbReference type="Proteomes" id="UP001220509"/>
    </source>
</evidence>
<gene>
    <name evidence="2" type="ORF">PQ456_16345</name>
</gene>
<keyword evidence="3" id="KW-1185">Reference proteome</keyword>